<protein>
    <submittedName>
        <fullName evidence="2">MaoC/PaaZ C-terminal domain-containing protein</fullName>
    </submittedName>
</protein>
<dbReference type="InterPro" id="IPR029069">
    <property type="entry name" value="HotDog_dom_sf"/>
</dbReference>
<comment type="caution">
    <text evidence="2">The sequence shown here is derived from an EMBL/GenBank/DDBJ whole genome shotgun (WGS) entry which is preliminary data.</text>
</comment>
<dbReference type="Gene3D" id="3.10.129.10">
    <property type="entry name" value="Hotdog Thioesterase"/>
    <property type="match status" value="1"/>
</dbReference>
<evidence type="ECO:0000313" key="3">
    <source>
        <dbReference type="Proteomes" id="UP001310692"/>
    </source>
</evidence>
<organism evidence="2 3">
    <name type="scientific">Hyphobacterium marinum</name>
    <dbReference type="NCBI Taxonomy" id="3116574"/>
    <lineage>
        <taxon>Bacteria</taxon>
        <taxon>Pseudomonadati</taxon>
        <taxon>Pseudomonadota</taxon>
        <taxon>Alphaproteobacteria</taxon>
        <taxon>Maricaulales</taxon>
        <taxon>Maricaulaceae</taxon>
        <taxon>Hyphobacterium</taxon>
    </lineage>
</organism>
<dbReference type="InterPro" id="IPR003965">
    <property type="entry name" value="Fatty_acid_synthase"/>
</dbReference>
<dbReference type="PANTHER" id="PTHR43437:SF3">
    <property type="entry name" value="HYDROXYACYL-THIOESTER DEHYDRATASE TYPE 2, MITOCHONDRIAL"/>
    <property type="match status" value="1"/>
</dbReference>
<sequence>MTGRVTLQKDMRQADFDAFAALSGDANPIHVDPGFASRTRFGKTVAHGAYLCAIARGLVEQLAPGAVQLEQAVMFPNPAPAGETLDFTAEWTDGDRIAFSARRASDGELCLTGHTQVQR</sequence>
<dbReference type="Proteomes" id="UP001310692">
    <property type="component" value="Unassembled WGS sequence"/>
</dbReference>
<dbReference type="InterPro" id="IPR050965">
    <property type="entry name" value="UPF0336/Enoyl-CoA_hydratase"/>
</dbReference>
<dbReference type="InterPro" id="IPR002539">
    <property type="entry name" value="MaoC-like_dom"/>
</dbReference>
<dbReference type="EMBL" id="JAZDRO010000001">
    <property type="protein sequence ID" value="MEE2565672.1"/>
    <property type="molecule type" value="Genomic_DNA"/>
</dbReference>
<dbReference type="Pfam" id="PF01575">
    <property type="entry name" value="MaoC_dehydratas"/>
    <property type="match status" value="1"/>
</dbReference>
<evidence type="ECO:0000313" key="2">
    <source>
        <dbReference type="EMBL" id="MEE2565672.1"/>
    </source>
</evidence>
<gene>
    <name evidence="2" type="ORF">V0U35_03190</name>
</gene>
<name>A0ABU7LVU1_9PROT</name>
<dbReference type="PANTHER" id="PTHR43437">
    <property type="entry name" value="HYDROXYACYL-THIOESTER DEHYDRATASE TYPE 2, MITOCHONDRIAL-RELATED"/>
    <property type="match status" value="1"/>
</dbReference>
<accession>A0ABU7LVU1</accession>
<feature type="domain" description="MaoC-like" evidence="1">
    <location>
        <begin position="9"/>
        <end position="95"/>
    </location>
</feature>
<dbReference type="RefSeq" id="WP_330195204.1">
    <property type="nucleotide sequence ID" value="NZ_JAZDRO010000001.1"/>
</dbReference>
<dbReference type="PRINTS" id="PR01483">
    <property type="entry name" value="FASYNTHASE"/>
</dbReference>
<keyword evidence="3" id="KW-1185">Reference proteome</keyword>
<reference evidence="2 3" key="1">
    <citation type="submission" date="2024-01" db="EMBL/GenBank/DDBJ databases">
        <title>Hyphobacterium bacterium isolated from marine sediment.</title>
        <authorList>
            <person name="Zhao S."/>
        </authorList>
    </citation>
    <scope>NUCLEOTIDE SEQUENCE [LARGE SCALE GENOMIC DNA]</scope>
    <source>
        <strain evidence="2 3">Y60-23</strain>
    </source>
</reference>
<dbReference type="SUPFAM" id="SSF54637">
    <property type="entry name" value="Thioesterase/thiol ester dehydrase-isomerase"/>
    <property type="match status" value="1"/>
</dbReference>
<evidence type="ECO:0000259" key="1">
    <source>
        <dbReference type="Pfam" id="PF01575"/>
    </source>
</evidence>
<proteinExistence type="predicted"/>